<reference evidence="2" key="1">
    <citation type="journal article" date="2019" name="Int. J. Syst. Evol. Microbiol.">
        <title>The Global Catalogue of Microorganisms (GCM) 10K type strain sequencing project: providing services to taxonomists for standard genome sequencing and annotation.</title>
        <authorList>
            <consortium name="The Broad Institute Genomics Platform"/>
            <consortium name="The Broad Institute Genome Sequencing Center for Infectious Disease"/>
            <person name="Wu L."/>
            <person name="Ma J."/>
        </authorList>
    </citation>
    <scope>NUCLEOTIDE SEQUENCE [LARGE SCALE GENOMIC DNA]</scope>
    <source>
        <strain evidence="2">CCUG 58760</strain>
    </source>
</reference>
<evidence type="ECO:0000313" key="2">
    <source>
        <dbReference type="Proteomes" id="UP001596166"/>
    </source>
</evidence>
<dbReference type="EMBL" id="JBHSLC010000114">
    <property type="protein sequence ID" value="MFC5359453.1"/>
    <property type="molecule type" value="Genomic_DNA"/>
</dbReference>
<evidence type="ECO:0000313" key="1">
    <source>
        <dbReference type="EMBL" id="MFC5359453.1"/>
    </source>
</evidence>
<proteinExistence type="predicted"/>
<protein>
    <submittedName>
        <fullName evidence="1">Phage tail tube protein</fullName>
    </submittedName>
</protein>
<comment type="caution">
    <text evidence="1">The sequence shown here is derived from an EMBL/GenBank/DDBJ whole genome shotgun (WGS) entry which is preliminary data.</text>
</comment>
<sequence>MATSTSIQAKAGRAFTIKVSDGAATPTFLTIGGLKSTNLQLNGGAVDITNVGSAGWKEYLPGGASKELSISGDGIFDSLTVGARKIWNAAMAMDATGYIECQIISGHGDSFVGTFVVESYSRKGDDGSAETFSISLKSSGPPTYVPAP</sequence>
<name>A0ABW0GIQ6_9PROT</name>
<dbReference type="NCBIfam" id="NF047353">
    <property type="entry name" value="tube_lmo2291"/>
    <property type="match status" value="1"/>
</dbReference>
<dbReference type="InterPro" id="IPR011855">
    <property type="entry name" value="Phgtail_TP901_1"/>
</dbReference>
<gene>
    <name evidence="1" type="ORF">ACFPMG_31100</name>
</gene>
<keyword evidence="2" id="KW-1185">Reference proteome</keyword>
<organism evidence="1 2">
    <name type="scientific">Azospirillum himalayense</name>
    <dbReference type="NCBI Taxonomy" id="654847"/>
    <lineage>
        <taxon>Bacteria</taxon>
        <taxon>Pseudomonadati</taxon>
        <taxon>Pseudomonadota</taxon>
        <taxon>Alphaproteobacteria</taxon>
        <taxon>Rhodospirillales</taxon>
        <taxon>Azospirillaceae</taxon>
        <taxon>Azospirillum</taxon>
    </lineage>
</organism>
<dbReference type="RefSeq" id="WP_119506887.1">
    <property type="nucleotide sequence ID" value="NZ_JBHSLC010000114.1"/>
</dbReference>
<dbReference type="Pfam" id="PF06199">
    <property type="entry name" value="Phage_tail_2"/>
    <property type="match status" value="1"/>
</dbReference>
<dbReference type="PRINTS" id="PR01996">
    <property type="entry name" value="MTP1FAMILY"/>
</dbReference>
<dbReference type="InterPro" id="IPR022344">
    <property type="entry name" value="GTA_major-tail"/>
</dbReference>
<accession>A0ABW0GIQ6</accession>
<dbReference type="Proteomes" id="UP001596166">
    <property type="component" value="Unassembled WGS sequence"/>
</dbReference>